<name>A0A2P5A733_PARAD</name>
<dbReference type="Proteomes" id="UP000237105">
    <property type="component" value="Unassembled WGS sequence"/>
</dbReference>
<reference evidence="2" key="1">
    <citation type="submission" date="2016-06" db="EMBL/GenBank/DDBJ databases">
        <title>Parallel loss of symbiosis genes in relatives of nitrogen-fixing non-legume Parasponia.</title>
        <authorList>
            <person name="Van Velzen R."/>
            <person name="Holmer R."/>
            <person name="Bu F."/>
            <person name="Rutten L."/>
            <person name="Van Zeijl A."/>
            <person name="Liu W."/>
            <person name="Santuari L."/>
            <person name="Cao Q."/>
            <person name="Sharma T."/>
            <person name="Shen D."/>
            <person name="Roswanjaya Y."/>
            <person name="Wardhani T."/>
            <person name="Kalhor M.S."/>
            <person name="Jansen J."/>
            <person name="Van den Hoogen J."/>
            <person name="Gungor B."/>
            <person name="Hartog M."/>
            <person name="Hontelez J."/>
            <person name="Verver J."/>
            <person name="Yang W.-C."/>
            <person name="Schijlen E."/>
            <person name="Repin R."/>
            <person name="Schilthuizen M."/>
            <person name="Schranz E."/>
            <person name="Heidstra R."/>
            <person name="Miyata K."/>
            <person name="Fedorova E."/>
            <person name="Kohlen W."/>
            <person name="Bisseling T."/>
            <person name="Smit S."/>
            <person name="Geurts R."/>
        </authorList>
    </citation>
    <scope>NUCLEOTIDE SEQUENCE [LARGE SCALE GENOMIC DNA]</scope>
    <source>
        <strain evidence="2">cv. WU1-14</strain>
    </source>
</reference>
<dbReference type="EMBL" id="JXTB01000831">
    <property type="protein sequence ID" value="PON32319.1"/>
    <property type="molecule type" value="Genomic_DNA"/>
</dbReference>
<dbReference type="AlphaFoldDB" id="A0A2P5A733"/>
<protein>
    <submittedName>
        <fullName evidence="1">Uncharacterized protein</fullName>
    </submittedName>
</protein>
<gene>
    <name evidence="1" type="ORF">PanWU01x14_362270</name>
</gene>
<sequence length="80" mass="8900">MVIRKRRNFIDFIKDDGGNWLANIPDIAATLLTKFTAIYSREPVACPTDLDGIMHPCISEAQNRKLSAIPSDEGNCCHPL</sequence>
<evidence type="ECO:0000313" key="2">
    <source>
        <dbReference type="Proteomes" id="UP000237105"/>
    </source>
</evidence>
<keyword evidence="2" id="KW-1185">Reference proteome</keyword>
<evidence type="ECO:0000313" key="1">
    <source>
        <dbReference type="EMBL" id="PON32319.1"/>
    </source>
</evidence>
<organism evidence="1 2">
    <name type="scientific">Parasponia andersonii</name>
    <name type="common">Sponia andersonii</name>
    <dbReference type="NCBI Taxonomy" id="3476"/>
    <lineage>
        <taxon>Eukaryota</taxon>
        <taxon>Viridiplantae</taxon>
        <taxon>Streptophyta</taxon>
        <taxon>Embryophyta</taxon>
        <taxon>Tracheophyta</taxon>
        <taxon>Spermatophyta</taxon>
        <taxon>Magnoliopsida</taxon>
        <taxon>eudicotyledons</taxon>
        <taxon>Gunneridae</taxon>
        <taxon>Pentapetalae</taxon>
        <taxon>rosids</taxon>
        <taxon>fabids</taxon>
        <taxon>Rosales</taxon>
        <taxon>Cannabaceae</taxon>
        <taxon>Parasponia</taxon>
    </lineage>
</organism>
<accession>A0A2P5A733</accession>
<comment type="caution">
    <text evidence="1">The sequence shown here is derived from an EMBL/GenBank/DDBJ whole genome shotgun (WGS) entry which is preliminary data.</text>
</comment>
<proteinExistence type="predicted"/>